<accession>A0A3B3QHS0</accession>
<keyword evidence="3" id="KW-0539">Nucleus</keyword>
<feature type="region of interest" description="Disordered" evidence="4">
    <location>
        <begin position="847"/>
        <end position="878"/>
    </location>
</feature>
<feature type="compositionally biased region" description="Polar residues" evidence="4">
    <location>
        <begin position="368"/>
        <end position="380"/>
    </location>
</feature>
<feature type="compositionally biased region" description="Basic and acidic residues" evidence="4">
    <location>
        <begin position="416"/>
        <end position="428"/>
    </location>
</feature>
<feature type="compositionally biased region" description="Low complexity" evidence="4">
    <location>
        <begin position="711"/>
        <end position="726"/>
    </location>
</feature>
<evidence type="ECO:0000256" key="1">
    <source>
        <dbReference type="ARBA" id="ARBA00004123"/>
    </source>
</evidence>
<evidence type="ECO:0000313" key="5">
    <source>
        <dbReference type="Ensembl" id="ENSPKIP00000006322.1"/>
    </source>
</evidence>
<feature type="region of interest" description="Disordered" evidence="4">
    <location>
        <begin position="211"/>
        <end position="428"/>
    </location>
</feature>
<dbReference type="GO" id="GO:0010997">
    <property type="term" value="F:anaphase-promoting complex binding"/>
    <property type="evidence" value="ECO:0007669"/>
    <property type="project" value="TreeGrafter"/>
</dbReference>
<sequence length="1274" mass="138800">MSLVLSQEKVEKVPAVAQAVDSDSDSGMGSPQEEGTQQPCVVKEMSDSEDDILVNRKPRSRKALRDSDEEEGGAGLAEALILSESSEEDAGGAAIKAKLGSSKGKRVIRPLLESDESEAEAESQTPGRKRENKRQRSQRRREKSQKAKDWVKKNKRPQGSPVTPPLNDSGCLLGDNDLFDTGLEEGAEPEEEEGLDAIVASVKQKVKKHKSALEYEEDDEEEMVQKPQRKERKAALASKEAIKHLHSESQRLVRESSVGLPYHMPEPKSINQFYKRRTRPEGPAMKLLKSAQYQTRLLEVPSPPQPDQNKSKSENQADAMDPIKSLDNPPEAGPEAPLSVSQQPADLVPGSPAKDEGSLSTDKLLELSESTGDQTDSDTVGPQMASLESEEPLPLEPRLGQSKVAEPTEPSPAEPQPRKDRLARLRELGLHPAPVPRLCADDGAFVHLEPPQVNPALEALKERFLRHVQPAPCAQGERSMQLSIVRKDSSAPSGQQELLEESVTVTIGKTEKDVVHAKPGEKLVFLKSRLQQAMAQRRQEERERRAALHRLDNEDCEEEEEEEEMTDESDAEEGVTGLLGDDEHDDDSDVGEDDAEDNRRSNSPLALKGPSPPPDLLNTDGTLLLFAGSSSSRLGDGVRRPGASGPEGDTKLDEEDSLSLAKDNSHNSSFELIGSMLPSYQPINRSVGRGLPTNALRSPSPVFYRPSFLGSASKSSGKLSEPSLSLPVEDSQDLYAPSSPSEAGPLCAGSHSQGRFSLEEDTQSQLLDADGFLNVGPRIRAPAPKERHRRLLLPDSLDENAMDANMGELLGLCSGGFEGTAPRGSGGPGGDTQEGAIGELLGLCSGTFATQQDGGSPAEGPGALSAAAQEGCAEPGSQQAVEQLLGLCSGTFSSAGNSPAQPDGSQAPESPCSPSPREERRNEEEEEAEEEDCEFRLLSDVGSLSDEEGSVEEEGEKGSDSENEGEEPEAVLGVRRGKRKMHLAEFVESEAELSGSDDGSDDEEDEGGSEYEDEVQEELPSDEELQDQVNKIHMKQVLDDDKRRLRLYQERYLADGDLHSDGPGRTRRFRWKNIDNGFEMDDGDEEEDEEEEEELSQAEQQRRKERAERERWLREQSEAAAQRGLGDDDNDDEEENIGQEDSQFMKLAKKLTAKKLSQTEAPMAPKEKTAPSSAPFIMQNNVVRRGSLLSQPRAVLQKLASISDANPSAPRNSRGFLFQTLSPEKDTSAMACPKKQVTKRSQAESLAPAAKRPCLGPMQPPSGLPKSIFSYLER</sequence>
<dbReference type="OrthoDB" id="5859781at2759"/>
<feature type="compositionally biased region" description="Polar residues" evidence="4">
    <location>
        <begin position="894"/>
        <end position="904"/>
    </location>
</feature>
<feature type="compositionally biased region" description="Acidic residues" evidence="4">
    <location>
        <begin position="998"/>
        <end position="1026"/>
    </location>
</feature>
<feature type="compositionally biased region" description="Acidic residues" evidence="4">
    <location>
        <begin position="945"/>
        <end position="969"/>
    </location>
</feature>
<dbReference type="Ensembl" id="ENSPKIT00000030345.1">
    <property type="protein sequence ID" value="ENSPKIP00000006322.1"/>
    <property type="gene ID" value="ENSPKIG00000022647.1"/>
</dbReference>
<dbReference type="GO" id="GO:0005634">
    <property type="term" value="C:nucleus"/>
    <property type="evidence" value="ECO:0007669"/>
    <property type="project" value="UniProtKB-SubCell"/>
</dbReference>
<feature type="compositionally biased region" description="Acidic residues" evidence="4">
    <location>
        <begin position="1127"/>
        <end position="1138"/>
    </location>
</feature>
<name>A0A3B3QHS0_9TELE</name>
<dbReference type="PANTHER" id="PTHR14396">
    <property type="entry name" value="CLASPIN"/>
    <property type="match status" value="1"/>
</dbReference>
<feature type="region of interest" description="Disordered" evidence="4">
    <location>
        <begin position="711"/>
        <end position="757"/>
    </location>
</feature>
<organism evidence="5 6">
    <name type="scientific">Paramormyrops kingsleyae</name>
    <dbReference type="NCBI Taxonomy" id="1676925"/>
    <lineage>
        <taxon>Eukaryota</taxon>
        <taxon>Metazoa</taxon>
        <taxon>Chordata</taxon>
        <taxon>Craniata</taxon>
        <taxon>Vertebrata</taxon>
        <taxon>Euteleostomi</taxon>
        <taxon>Actinopterygii</taxon>
        <taxon>Neopterygii</taxon>
        <taxon>Teleostei</taxon>
        <taxon>Osteoglossocephala</taxon>
        <taxon>Osteoglossomorpha</taxon>
        <taxon>Osteoglossiformes</taxon>
        <taxon>Mormyridae</taxon>
        <taxon>Paramormyrops</taxon>
    </lineage>
</organism>
<feature type="compositionally biased region" description="Basic residues" evidence="4">
    <location>
        <begin position="130"/>
        <end position="143"/>
    </location>
</feature>
<feature type="compositionally biased region" description="Basic and acidic residues" evidence="4">
    <location>
        <begin position="240"/>
        <end position="254"/>
    </location>
</feature>
<dbReference type="Proteomes" id="UP000261540">
    <property type="component" value="Unplaced"/>
</dbReference>
<dbReference type="InterPro" id="IPR024146">
    <property type="entry name" value="Claspin"/>
</dbReference>
<dbReference type="GO" id="GO:0033314">
    <property type="term" value="P:mitotic DNA replication checkpoint signaling"/>
    <property type="evidence" value="ECO:0007669"/>
    <property type="project" value="TreeGrafter"/>
</dbReference>
<feature type="region of interest" description="Disordered" evidence="4">
    <location>
        <begin position="535"/>
        <end position="663"/>
    </location>
</feature>
<feature type="compositionally biased region" description="Acidic residues" evidence="4">
    <location>
        <begin position="554"/>
        <end position="573"/>
    </location>
</feature>
<feature type="compositionally biased region" description="Basic and acidic residues" evidence="4">
    <location>
        <begin position="537"/>
        <end position="553"/>
    </location>
</feature>
<evidence type="ECO:0000256" key="4">
    <source>
        <dbReference type="SAM" id="MobiDB-lite"/>
    </source>
</evidence>
<feature type="region of interest" description="Disordered" evidence="4">
    <location>
        <begin position="1"/>
        <end position="194"/>
    </location>
</feature>
<protein>
    <submittedName>
        <fullName evidence="5">Claspin</fullName>
    </submittedName>
</protein>
<feature type="region of interest" description="Disordered" evidence="4">
    <location>
        <begin position="1051"/>
        <end position="1145"/>
    </location>
</feature>
<feature type="region of interest" description="Disordered" evidence="4">
    <location>
        <begin position="894"/>
        <end position="1034"/>
    </location>
</feature>
<evidence type="ECO:0000313" key="6">
    <source>
        <dbReference type="Proteomes" id="UP000261540"/>
    </source>
</evidence>
<reference evidence="5" key="1">
    <citation type="submission" date="2025-08" db="UniProtKB">
        <authorList>
            <consortium name="Ensembl"/>
        </authorList>
    </citation>
    <scope>IDENTIFICATION</scope>
</reference>
<feature type="compositionally biased region" description="Basic and acidic residues" evidence="4">
    <location>
        <begin position="1100"/>
        <end position="1117"/>
    </location>
</feature>
<feature type="region of interest" description="Disordered" evidence="4">
    <location>
        <begin position="1225"/>
        <end position="1274"/>
    </location>
</feature>
<feature type="compositionally biased region" description="Basic and acidic residues" evidence="4">
    <location>
        <begin position="1051"/>
        <end position="1064"/>
    </location>
</feature>
<evidence type="ECO:0000256" key="3">
    <source>
        <dbReference type="ARBA" id="ARBA00023242"/>
    </source>
</evidence>
<feature type="compositionally biased region" description="Acidic residues" evidence="4">
    <location>
        <begin position="182"/>
        <end position="194"/>
    </location>
</feature>
<feature type="compositionally biased region" description="Polar residues" evidence="4">
    <location>
        <begin position="25"/>
        <end position="39"/>
    </location>
</feature>
<proteinExistence type="predicted"/>
<dbReference type="AlphaFoldDB" id="A0A3B3QHS0"/>
<feature type="compositionally biased region" description="Acidic residues" evidence="4">
    <location>
        <begin position="1078"/>
        <end position="1096"/>
    </location>
</feature>
<keyword evidence="6" id="KW-1185">Reference proteome</keyword>
<comment type="subcellular location">
    <subcellularLocation>
        <location evidence="1">Nucleus</location>
    </subcellularLocation>
</comment>
<dbReference type="PANTHER" id="PTHR14396:SF10">
    <property type="entry name" value="CLASPIN"/>
    <property type="match status" value="1"/>
</dbReference>
<dbReference type="GeneTree" id="ENSGT00390000012738"/>
<feature type="compositionally biased region" description="Acidic residues" evidence="4">
    <location>
        <begin position="924"/>
        <end position="933"/>
    </location>
</feature>
<dbReference type="STRING" id="1676925.ENSPKIP00000006322"/>
<feature type="region of interest" description="Disordered" evidence="4">
    <location>
        <begin position="1156"/>
        <end position="1175"/>
    </location>
</feature>
<feature type="compositionally biased region" description="Acidic residues" evidence="4">
    <location>
        <begin position="580"/>
        <end position="596"/>
    </location>
</feature>
<keyword evidence="2" id="KW-0597">Phosphoprotein</keyword>
<evidence type="ECO:0000256" key="2">
    <source>
        <dbReference type="ARBA" id="ARBA00022553"/>
    </source>
</evidence>
<reference evidence="5" key="2">
    <citation type="submission" date="2025-09" db="UniProtKB">
        <authorList>
            <consortium name="Ensembl"/>
        </authorList>
    </citation>
    <scope>IDENTIFICATION</scope>
</reference>
<dbReference type="GO" id="GO:0007095">
    <property type="term" value="P:mitotic G2 DNA damage checkpoint signaling"/>
    <property type="evidence" value="ECO:0007669"/>
    <property type="project" value="TreeGrafter"/>
</dbReference>